<dbReference type="AlphaFoldDB" id="A0A120GQF4"/>
<dbReference type="SMART" id="SM00347">
    <property type="entry name" value="HTH_MARR"/>
    <property type="match status" value="1"/>
</dbReference>
<protein>
    <submittedName>
        <fullName evidence="5">MarR family transcriptional regulator</fullName>
    </submittedName>
</protein>
<organism evidence="5 6">
    <name type="scientific">Peribacillus simplex</name>
    <dbReference type="NCBI Taxonomy" id="1478"/>
    <lineage>
        <taxon>Bacteria</taxon>
        <taxon>Bacillati</taxon>
        <taxon>Bacillota</taxon>
        <taxon>Bacilli</taxon>
        <taxon>Bacillales</taxon>
        <taxon>Bacillaceae</taxon>
        <taxon>Peribacillus</taxon>
    </lineage>
</organism>
<name>A0A120GQF4_9BACI</name>
<dbReference type="GO" id="GO:0003700">
    <property type="term" value="F:DNA-binding transcription factor activity"/>
    <property type="evidence" value="ECO:0007669"/>
    <property type="project" value="InterPro"/>
</dbReference>
<dbReference type="PROSITE" id="PS01117">
    <property type="entry name" value="HTH_MARR_1"/>
    <property type="match status" value="1"/>
</dbReference>
<dbReference type="Proteomes" id="UP000064189">
    <property type="component" value="Unassembled WGS sequence"/>
</dbReference>
<dbReference type="PANTHER" id="PTHR33164">
    <property type="entry name" value="TRANSCRIPTIONAL REGULATOR, MARR FAMILY"/>
    <property type="match status" value="1"/>
</dbReference>
<keyword evidence="1" id="KW-0805">Transcription regulation</keyword>
<dbReference type="PROSITE" id="PS50995">
    <property type="entry name" value="HTH_MARR_2"/>
    <property type="match status" value="1"/>
</dbReference>
<dbReference type="RefSeq" id="WP_061141592.1">
    <property type="nucleotide sequence ID" value="NZ_LNNH01000012.1"/>
</dbReference>
<dbReference type="GO" id="GO:0006950">
    <property type="term" value="P:response to stress"/>
    <property type="evidence" value="ECO:0007669"/>
    <property type="project" value="TreeGrafter"/>
</dbReference>
<dbReference type="InterPro" id="IPR023187">
    <property type="entry name" value="Tscrpt_reg_MarR-type_CS"/>
</dbReference>
<accession>A0A120GQF4</accession>
<feature type="domain" description="HTH marR-type" evidence="4">
    <location>
        <begin position="11"/>
        <end position="146"/>
    </location>
</feature>
<dbReference type="Pfam" id="PF12802">
    <property type="entry name" value="MarR_2"/>
    <property type="match status" value="1"/>
</dbReference>
<dbReference type="InterPro" id="IPR036390">
    <property type="entry name" value="WH_DNA-bd_sf"/>
</dbReference>
<sequence>METENQKLMRSAQLLRSFWNVQKNIMRIVQKTAVEYGLSVPQYSILMTIILYKEMTQKNVGEKTFLPKSTLSQSVDGLVRAGLLHREPVEGNRREIQLTITEKGKNLLKTIHLHEGSIHQSFQAVVERLTEEQFEGLIGTHLQITNDLEAQAIEQGECSK</sequence>
<dbReference type="SUPFAM" id="SSF46785">
    <property type="entry name" value="Winged helix' DNA-binding domain"/>
    <property type="match status" value="1"/>
</dbReference>
<proteinExistence type="predicted"/>
<dbReference type="InterPro" id="IPR000835">
    <property type="entry name" value="HTH_MarR-typ"/>
</dbReference>
<evidence type="ECO:0000256" key="2">
    <source>
        <dbReference type="ARBA" id="ARBA00023125"/>
    </source>
</evidence>
<evidence type="ECO:0000256" key="1">
    <source>
        <dbReference type="ARBA" id="ARBA00023015"/>
    </source>
</evidence>
<dbReference type="InterPro" id="IPR036388">
    <property type="entry name" value="WH-like_DNA-bd_sf"/>
</dbReference>
<dbReference type="InterPro" id="IPR039422">
    <property type="entry name" value="MarR/SlyA-like"/>
</dbReference>
<evidence type="ECO:0000259" key="4">
    <source>
        <dbReference type="PROSITE" id="PS50995"/>
    </source>
</evidence>
<dbReference type="PANTHER" id="PTHR33164:SF43">
    <property type="entry name" value="HTH-TYPE TRANSCRIPTIONAL REPRESSOR YETL"/>
    <property type="match status" value="1"/>
</dbReference>
<evidence type="ECO:0000313" key="5">
    <source>
        <dbReference type="EMBL" id="KWW21239.1"/>
    </source>
</evidence>
<keyword evidence="6" id="KW-1185">Reference proteome</keyword>
<keyword evidence="3" id="KW-0804">Transcription</keyword>
<comment type="caution">
    <text evidence="5">The sequence shown here is derived from an EMBL/GenBank/DDBJ whole genome shotgun (WGS) entry which is preliminary data.</text>
</comment>
<evidence type="ECO:0000256" key="3">
    <source>
        <dbReference type="ARBA" id="ARBA00023163"/>
    </source>
</evidence>
<keyword evidence="2" id="KW-0238">DNA-binding</keyword>
<dbReference type="Gene3D" id="1.10.10.10">
    <property type="entry name" value="Winged helix-like DNA-binding domain superfamily/Winged helix DNA-binding domain"/>
    <property type="match status" value="1"/>
</dbReference>
<dbReference type="GO" id="GO:0003677">
    <property type="term" value="F:DNA binding"/>
    <property type="evidence" value="ECO:0007669"/>
    <property type="project" value="UniProtKB-KW"/>
</dbReference>
<gene>
    <name evidence="5" type="ORF">AS888_16705</name>
</gene>
<reference evidence="5 6" key="1">
    <citation type="submission" date="2015-11" db="EMBL/GenBank/DDBJ databases">
        <title>Genome Sequence of Bacillus simplex strain VanAntwerpen2.</title>
        <authorList>
            <person name="Couger M.B."/>
        </authorList>
    </citation>
    <scope>NUCLEOTIDE SEQUENCE [LARGE SCALE GENOMIC DNA]</scope>
    <source>
        <strain evidence="5 6">VanAntwerpen02</strain>
    </source>
</reference>
<dbReference type="EMBL" id="LNNH01000012">
    <property type="protein sequence ID" value="KWW21239.1"/>
    <property type="molecule type" value="Genomic_DNA"/>
</dbReference>
<evidence type="ECO:0000313" key="6">
    <source>
        <dbReference type="Proteomes" id="UP000064189"/>
    </source>
</evidence>